<dbReference type="EMBL" id="UGTI01000001">
    <property type="protein sequence ID" value="SUB77175.1"/>
    <property type="molecule type" value="Genomic_DNA"/>
</dbReference>
<dbReference type="GO" id="GO:0012505">
    <property type="term" value="C:endomembrane system"/>
    <property type="evidence" value="ECO:0007669"/>
    <property type="project" value="UniProtKB-SubCell"/>
</dbReference>
<dbReference type="RefSeq" id="WP_018359558.1">
    <property type="nucleotide sequence ID" value="NZ_UGTI01000001.1"/>
</dbReference>
<reference evidence="6 7" key="1">
    <citation type="submission" date="2018-06" db="EMBL/GenBank/DDBJ databases">
        <authorList>
            <consortium name="Pathogen Informatics"/>
            <person name="Doyle S."/>
        </authorList>
    </citation>
    <scope>NUCLEOTIDE SEQUENCE [LARGE SCALE GENOMIC DNA]</scope>
    <source>
        <strain evidence="6 7">NCTC13100</strain>
    </source>
</reference>
<keyword evidence="2" id="KW-0812">Transmembrane</keyword>
<evidence type="ECO:0000256" key="2">
    <source>
        <dbReference type="ARBA" id="ARBA00022692"/>
    </source>
</evidence>
<evidence type="ECO:0000256" key="3">
    <source>
        <dbReference type="ARBA" id="ARBA00022989"/>
    </source>
</evidence>
<comment type="subcellular location">
    <subcellularLocation>
        <location evidence="1">Endomembrane system</location>
        <topology evidence="1">Multi-pass membrane protein</topology>
    </subcellularLocation>
</comment>
<evidence type="ECO:0000313" key="6">
    <source>
        <dbReference type="EMBL" id="SUB77175.1"/>
    </source>
</evidence>
<name>A0A379DHJ0_9PORP</name>
<feature type="domain" description="DUF1232" evidence="5">
    <location>
        <begin position="71"/>
        <end position="107"/>
    </location>
</feature>
<evidence type="ECO:0000256" key="4">
    <source>
        <dbReference type="ARBA" id="ARBA00023136"/>
    </source>
</evidence>
<evidence type="ECO:0000256" key="1">
    <source>
        <dbReference type="ARBA" id="ARBA00004127"/>
    </source>
</evidence>
<protein>
    <submittedName>
        <fullName evidence="6">Uncharacterized conserved protein</fullName>
    </submittedName>
</protein>
<gene>
    <name evidence="6" type="ORF">NCTC13100_00290</name>
</gene>
<dbReference type="Pfam" id="PF06803">
    <property type="entry name" value="DUF1232"/>
    <property type="match status" value="1"/>
</dbReference>
<dbReference type="Proteomes" id="UP000254263">
    <property type="component" value="Unassembled WGS sequence"/>
</dbReference>
<dbReference type="InterPro" id="IPR010652">
    <property type="entry name" value="DUF1232"/>
</dbReference>
<proteinExistence type="predicted"/>
<evidence type="ECO:0000259" key="5">
    <source>
        <dbReference type="Pfam" id="PF06803"/>
    </source>
</evidence>
<keyword evidence="4" id="KW-0472">Membrane</keyword>
<sequence length="147" mass="16804">MKKFRIPYSLLWGLPQIVRDLSQYQRYYKESSFNNKLLRVLASIGKAAANEMLSLYYLVKDKDANLSLKEKAMVIGALGYFVFPMDLIPDVFLTAVGFSDDIAVAMLVLNILKKKITPEIQEKARKKTNELFSCRQNSSKIMPESVE</sequence>
<accession>A0A379DHJ0</accession>
<evidence type="ECO:0000313" key="7">
    <source>
        <dbReference type="Proteomes" id="UP000254263"/>
    </source>
</evidence>
<dbReference type="AlphaFoldDB" id="A0A379DHJ0"/>
<keyword evidence="3" id="KW-1133">Transmembrane helix</keyword>
<organism evidence="6 7">
    <name type="scientific">Porphyromonas macacae</name>
    <dbReference type="NCBI Taxonomy" id="28115"/>
    <lineage>
        <taxon>Bacteria</taxon>
        <taxon>Pseudomonadati</taxon>
        <taxon>Bacteroidota</taxon>
        <taxon>Bacteroidia</taxon>
        <taxon>Bacteroidales</taxon>
        <taxon>Porphyromonadaceae</taxon>
        <taxon>Porphyromonas</taxon>
    </lineage>
</organism>